<keyword evidence="1" id="KW-0396">Initiation factor</keyword>
<keyword evidence="1" id="KW-0648">Protein biosynthesis</keyword>
<proteinExistence type="predicted"/>
<evidence type="ECO:0000313" key="2">
    <source>
        <dbReference type="Proteomes" id="UP000595814"/>
    </source>
</evidence>
<sequence>MKKIRVYEIAKDLNVSAKEIISELNKLNIDVKSHMSSIEGDVIDKIYNVFSKNNTKKSNVDKNSKNTSQTKKSNRKEKQTNKKDKFTKENQASKKDKVIKDKQDNKNKKFNNKSQDNKGKKTIVKNKKTIDRNKNKKINEDHFKNLQKAKPKHKNKSKAKKKAAETTNLEGIVNVTESGAIEIPETIIVKDFAAAIGVSVSQVISKLIQLGIMASQNQELDFENAELIGMEFDKEIVLKSEDEESMEDIFDLDYEDKEEDMIPRPPVVTVMGHVDHGKTSLLDSIRNTHVTKKEAGGITQHIGAYTVRVNDNKIVFLDTPGHEAFTAMRSRGAQVTDLAILVVAADDGVMPQTIEAINHAKAADVPIIVAINKMDKEGANVDRIKQELSDNGLVPDDWGGDAICVPVSARTGQGIDELLEMVATVAEMEELKANPNRAAVGTVIEAQLDKGRGPTATVLVQKGTLRSGDMVVSGVSSGRIRAMFDDRGKKIKKAGPSIPVLILGLSDVPEAGEFIYVTKDEKTARSYAEKAKNLIKADMVKSSSNIKLDDLFNQISDGTIKDLNIIIKTDVRGTIDAVKQSFEKLSNEEVKVNIIHGAVGGITDSDVNLAAASNAVIIGFNVRPSQSAIDLANYENIDIRTYRVIYDAIEDIKNAIKGMLAPKYVEEVIGRAEVRAIFKVPNVGSVAGIYVLNGKITRNATIRLIRNDIVVHEGEISSLRRFKDDVKELASGYEGGLGLENYNDVKENDILEAYIMKEVKK</sequence>
<keyword evidence="2" id="KW-1185">Reference proteome</keyword>
<dbReference type="Proteomes" id="UP000595814">
    <property type="component" value="Chromosome"/>
</dbReference>
<name>A0AC61MTX5_9FIRM</name>
<dbReference type="EMBL" id="CP066744">
    <property type="protein sequence ID" value="QQK07631.1"/>
    <property type="molecule type" value="Genomic_DNA"/>
</dbReference>
<reference evidence="1 2" key="1">
    <citation type="journal article" date="2022" name="Int. J. Syst. Evol. Microbiol.">
        <title>Miniphocaeibacter halophilus sp. nov., an ammonium-tolerant acetate-producing bacterium isolated from a biogas system.</title>
        <authorList>
            <person name="Schnurer A."/>
            <person name="Singh A."/>
            <person name="Bi S."/>
            <person name="Qiao W."/>
            <person name="Westerholm M."/>
        </authorList>
    </citation>
    <scope>NUCLEOTIDE SEQUENCE [LARGE SCALE GENOMIC DNA]</scope>
    <source>
        <strain evidence="1 2">AMB_01</strain>
    </source>
</reference>
<protein>
    <submittedName>
        <fullName evidence="1">Translation initiation factor IF-2</fullName>
    </submittedName>
</protein>
<organism evidence="1 2">
    <name type="scientific">Miniphocaeibacter halophilus</name>
    <dbReference type="NCBI Taxonomy" id="2931922"/>
    <lineage>
        <taxon>Bacteria</taxon>
        <taxon>Bacillati</taxon>
        <taxon>Bacillota</taxon>
        <taxon>Tissierellia</taxon>
        <taxon>Tissierellales</taxon>
        <taxon>Peptoniphilaceae</taxon>
        <taxon>Miniphocaeibacter</taxon>
    </lineage>
</organism>
<accession>A0AC61MTX5</accession>
<evidence type="ECO:0000313" key="1">
    <source>
        <dbReference type="EMBL" id="QQK07631.1"/>
    </source>
</evidence>
<gene>
    <name evidence="1" type="primary">infB</name>
    <name evidence="1" type="ORF">JFY71_10100</name>
</gene>